<keyword evidence="1" id="KW-0175">Coiled coil</keyword>
<reference evidence="2" key="1">
    <citation type="journal article" date="2022" name="Int. J. Mol. Sci.">
        <title>Draft Genome of Tanacetum Coccineum: Genomic Comparison of Closely Related Tanacetum-Family Plants.</title>
        <authorList>
            <person name="Yamashiro T."/>
            <person name="Shiraishi A."/>
            <person name="Nakayama K."/>
            <person name="Satake H."/>
        </authorList>
    </citation>
    <scope>NUCLEOTIDE SEQUENCE</scope>
</reference>
<sequence length="350" mass="40342">MWNLRRILELRDSAQSNNWSDVLSLYFWRAKEADLRMARMINNLSVKLSAVIEEYQLFAQELEASPGWVVNKDRSIEYLQELVQRDEEMVQRLQALEREVEERADEKMLFIEKLKGNIELRDGCGAIFSDSHGWSSGFTMASLASSIFIFIVKSLQFEHSVFPRLSAALEDPEEELVREEEFKGVVGPEKEFAFPKVPRVLVTCRSQQLEVEGDGNENVPLYYYITDNIRIQFGREEFCLVTGLRFGVENLADYDDPEKAIPFRRRVFPSYLDGEHITGNMVFKIIDDELFDRLHDDDAVSLCCLGIYQLVLLGVDGKRRIPDWLLKLANVKGNLPAARLTPDETEARSD</sequence>
<proteinExistence type="predicted"/>
<reference evidence="2" key="2">
    <citation type="submission" date="2022-01" db="EMBL/GenBank/DDBJ databases">
        <authorList>
            <person name="Yamashiro T."/>
            <person name="Shiraishi A."/>
            <person name="Satake H."/>
            <person name="Nakayama K."/>
        </authorList>
    </citation>
    <scope>NUCLEOTIDE SEQUENCE</scope>
</reference>
<organism evidence="2 3">
    <name type="scientific">Tanacetum coccineum</name>
    <dbReference type="NCBI Taxonomy" id="301880"/>
    <lineage>
        <taxon>Eukaryota</taxon>
        <taxon>Viridiplantae</taxon>
        <taxon>Streptophyta</taxon>
        <taxon>Embryophyta</taxon>
        <taxon>Tracheophyta</taxon>
        <taxon>Spermatophyta</taxon>
        <taxon>Magnoliopsida</taxon>
        <taxon>eudicotyledons</taxon>
        <taxon>Gunneridae</taxon>
        <taxon>Pentapetalae</taxon>
        <taxon>asterids</taxon>
        <taxon>campanulids</taxon>
        <taxon>Asterales</taxon>
        <taxon>Asteraceae</taxon>
        <taxon>Asteroideae</taxon>
        <taxon>Anthemideae</taxon>
        <taxon>Anthemidinae</taxon>
        <taxon>Tanacetum</taxon>
    </lineage>
</organism>
<evidence type="ECO:0000313" key="3">
    <source>
        <dbReference type="Proteomes" id="UP001151760"/>
    </source>
</evidence>
<keyword evidence="3" id="KW-1185">Reference proteome</keyword>
<name>A0ABQ5J3L5_9ASTR</name>
<evidence type="ECO:0000313" key="2">
    <source>
        <dbReference type="EMBL" id="GJU07088.1"/>
    </source>
</evidence>
<feature type="coiled-coil region" evidence="1">
    <location>
        <begin position="76"/>
        <end position="106"/>
    </location>
</feature>
<dbReference type="Proteomes" id="UP001151760">
    <property type="component" value="Unassembled WGS sequence"/>
</dbReference>
<comment type="caution">
    <text evidence="2">The sequence shown here is derived from an EMBL/GenBank/DDBJ whole genome shotgun (WGS) entry which is preliminary data.</text>
</comment>
<protein>
    <submittedName>
        <fullName evidence="2">Uncharacterized protein</fullName>
    </submittedName>
</protein>
<evidence type="ECO:0000256" key="1">
    <source>
        <dbReference type="SAM" id="Coils"/>
    </source>
</evidence>
<gene>
    <name evidence="2" type="ORF">Tco_1123518</name>
</gene>
<accession>A0ABQ5J3L5</accession>
<dbReference type="EMBL" id="BQNB010021505">
    <property type="protein sequence ID" value="GJU07088.1"/>
    <property type="molecule type" value="Genomic_DNA"/>
</dbReference>